<evidence type="ECO:0000313" key="2">
    <source>
        <dbReference type="Proteomes" id="UP000696280"/>
    </source>
</evidence>
<dbReference type="Proteomes" id="UP000696280">
    <property type="component" value="Unassembled WGS sequence"/>
</dbReference>
<reference evidence="1" key="1">
    <citation type="submission" date="2021-07" db="EMBL/GenBank/DDBJ databases">
        <authorList>
            <person name="Durling M."/>
        </authorList>
    </citation>
    <scope>NUCLEOTIDE SEQUENCE</scope>
</reference>
<gene>
    <name evidence="1" type="ORF">HYFRA_00003731</name>
</gene>
<dbReference type="AlphaFoldDB" id="A0A9N9KXS6"/>
<sequence>MASNQLIGELLSELPAALAQHEDTFQLPQMSILPHDNPVEMDYTLTTYGGQPHYLTFPSSSQSSQINETPSGAPLNFWFFPTEIRELIFSFALFPAHPAKHGMHHVTAYSKHPLLVALRGDTQLYSEAIEVFYKLNTVFYTIDNYKDFCGPGELERVQKVKHLGVDLSFNYKEFQADNMLFIFGHGGISNSPHISKYLQFLLIRDRISWIHSRYRVSVNLPKPQHVDQLRQSLLLTAPSLETLSLNLHHESDGYWNAYLIVKEMANHCEKLRFVTLNFHKKGPWDSDQSRFDWWYLRYPNNVTRRMVDGLHHLAVQVTHLFGKRGVAARIINRETREYVVQWKWEAPQGKVLELNENVVDVDCKEFHDGECHYGKCGVDCPGKHGDKVVLKDFFY</sequence>
<proteinExistence type="predicted"/>
<dbReference type="EMBL" id="CAJVRL010000070">
    <property type="protein sequence ID" value="CAG8956350.1"/>
    <property type="molecule type" value="Genomic_DNA"/>
</dbReference>
<evidence type="ECO:0000313" key="1">
    <source>
        <dbReference type="EMBL" id="CAG8956350.1"/>
    </source>
</evidence>
<organism evidence="1 2">
    <name type="scientific">Hymenoscyphus fraxineus</name>
    <dbReference type="NCBI Taxonomy" id="746836"/>
    <lineage>
        <taxon>Eukaryota</taxon>
        <taxon>Fungi</taxon>
        <taxon>Dikarya</taxon>
        <taxon>Ascomycota</taxon>
        <taxon>Pezizomycotina</taxon>
        <taxon>Leotiomycetes</taxon>
        <taxon>Helotiales</taxon>
        <taxon>Helotiaceae</taxon>
        <taxon>Hymenoscyphus</taxon>
    </lineage>
</organism>
<dbReference type="OrthoDB" id="3561022at2759"/>
<keyword evidence="2" id="KW-1185">Reference proteome</keyword>
<accession>A0A9N9KXS6</accession>
<comment type="caution">
    <text evidence="1">The sequence shown here is derived from an EMBL/GenBank/DDBJ whole genome shotgun (WGS) entry which is preliminary data.</text>
</comment>
<name>A0A9N9KXS6_9HELO</name>
<protein>
    <submittedName>
        <fullName evidence="1">Uncharacterized protein</fullName>
    </submittedName>
</protein>